<comment type="similarity">
    <text evidence="8">Belongs to the TRAP transporter small permease family.</text>
</comment>
<evidence type="ECO:0000256" key="8">
    <source>
        <dbReference type="ARBA" id="ARBA00038436"/>
    </source>
</evidence>
<evidence type="ECO:0000256" key="7">
    <source>
        <dbReference type="ARBA" id="ARBA00023136"/>
    </source>
</evidence>
<protein>
    <submittedName>
        <fullName evidence="11">C4-dicarboxylate transporter small subunit</fullName>
    </submittedName>
</protein>
<evidence type="ECO:0000259" key="10">
    <source>
        <dbReference type="Pfam" id="PF04290"/>
    </source>
</evidence>
<gene>
    <name evidence="11" type="ORF">OMM_03975</name>
</gene>
<comment type="caution">
    <text evidence="11">The sequence shown here is derived from an EMBL/GenBank/DDBJ whole genome shotgun (WGS) entry which is preliminary data.</text>
</comment>
<evidence type="ECO:0000313" key="12">
    <source>
        <dbReference type="Proteomes" id="UP000189670"/>
    </source>
</evidence>
<evidence type="ECO:0000256" key="6">
    <source>
        <dbReference type="ARBA" id="ARBA00022989"/>
    </source>
</evidence>
<evidence type="ECO:0000256" key="2">
    <source>
        <dbReference type="ARBA" id="ARBA00022448"/>
    </source>
</evidence>
<dbReference type="Proteomes" id="UP000189670">
    <property type="component" value="Unassembled WGS sequence"/>
</dbReference>
<dbReference type="GO" id="GO:0005886">
    <property type="term" value="C:plasma membrane"/>
    <property type="evidence" value="ECO:0007669"/>
    <property type="project" value="UniProtKB-SubCell"/>
</dbReference>
<feature type="transmembrane region" description="Helical" evidence="9">
    <location>
        <begin position="105"/>
        <end position="131"/>
    </location>
</feature>
<dbReference type="PANTHER" id="PTHR35011">
    <property type="entry name" value="2,3-DIKETO-L-GULONATE TRAP TRANSPORTER SMALL PERMEASE PROTEIN YIAM"/>
    <property type="match status" value="1"/>
</dbReference>
<evidence type="ECO:0000256" key="1">
    <source>
        <dbReference type="ARBA" id="ARBA00004429"/>
    </source>
</evidence>
<dbReference type="EMBL" id="ATBP01000664">
    <property type="protein sequence ID" value="ETR69358.1"/>
    <property type="molecule type" value="Genomic_DNA"/>
</dbReference>
<dbReference type="PANTHER" id="PTHR35011:SF4">
    <property type="entry name" value="SLL1102 PROTEIN"/>
    <property type="match status" value="1"/>
</dbReference>
<keyword evidence="2" id="KW-0813">Transport</keyword>
<feature type="transmembrane region" description="Helical" evidence="9">
    <location>
        <begin position="37"/>
        <end position="56"/>
    </location>
</feature>
<feature type="transmembrane region" description="Helical" evidence="9">
    <location>
        <begin position="151"/>
        <end position="172"/>
    </location>
</feature>
<evidence type="ECO:0000256" key="4">
    <source>
        <dbReference type="ARBA" id="ARBA00022519"/>
    </source>
</evidence>
<evidence type="ECO:0000256" key="3">
    <source>
        <dbReference type="ARBA" id="ARBA00022475"/>
    </source>
</evidence>
<keyword evidence="5 9" id="KW-0812">Transmembrane</keyword>
<evidence type="ECO:0000313" key="11">
    <source>
        <dbReference type="EMBL" id="ETR69358.1"/>
    </source>
</evidence>
<dbReference type="InterPro" id="IPR055348">
    <property type="entry name" value="DctQ"/>
</dbReference>
<feature type="transmembrane region" description="Helical" evidence="9">
    <location>
        <begin position="68"/>
        <end position="84"/>
    </location>
</feature>
<sequence>MGYAIEAIRTIIMTKIIKSVCHKIDTLNNYVGKSVSWVTLLLVLTVFTDVVMRYAFKTSFVFVQELEWHLFAFIFLMGAGYTLFKDGHVRVDIIYQRLSPKASAWTNIIGVVLFLFPGCYMVIQTAIPFVISSYSILEGSPDPGGIPYRFVIKSTIPIGFALIALQGISMLLKNVMIVMNIPVEKDK</sequence>
<dbReference type="Pfam" id="PF04290">
    <property type="entry name" value="DctQ"/>
    <property type="match status" value="1"/>
</dbReference>
<accession>A0A1V1P3I0</accession>
<evidence type="ECO:0000256" key="5">
    <source>
        <dbReference type="ARBA" id="ARBA00022692"/>
    </source>
</evidence>
<name>A0A1V1P3I0_9BACT</name>
<keyword evidence="7 9" id="KW-0472">Membrane</keyword>
<dbReference type="AlphaFoldDB" id="A0A1V1P3I0"/>
<keyword evidence="4" id="KW-0997">Cell inner membrane</keyword>
<reference evidence="12" key="1">
    <citation type="submission" date="2012-11" db="EMBL/GenBank/DDBJ databases">
        <authorList>
            <person name="Lucero-Rivera Y.E."/>
            <person name="Tovar-Ramirez D."/>
        </authorList>
    </citation>
    <scope>NUCLEOTIDE SEQUENCE [LARGE SCALE GENOMIC DNA]</scope>
    <source>
        <strain evidence="12">Araruama</strain>
    </source>
</reference>
<comment type="subcellular location">
    <subcellularLocation>
        <location evidence="1">Cell inner membrane</location>
        <topology evidence="1">Multi-pass membrane protein</topology>
    </subcellularLocation>
</comment>
<dbReference type="InterPro" id="IPR007387">
    <property type="entry name" value="TRAP_DctQ"/>
</dbReference>
<organism evidence="11 12">
    <name type="scientific">Candidatus Magnetoglobus multicellularis str. Araruama</name>
    <dbReference type="NCBI Taxonomy" id="890399"/>
    <lineage>
        <taxon>Bacteria</taxon>
        <taxon>Pseudomonadati</taxon>
        <taxon>Thermodesulfobacteriota</taxon>
        <taxon>Desulfobacteria</taxon>
        <taxon>Desulfobacterales</taxon>
        <taxon>Desulfobacteraceae</taxon>
        <taxon>Candidatus Magnetoglobus</taxon>
    </lineage>
</organism>
<feature type="domain" description="Tripartite ATP-independent periplasmic transporters DctQ component" evidence="10">
    <location>
        <begin position="42"/>
        <end position="173"/>
    </location>
</feature>
<keyword evidence="6 9" id="KW-1133">Transmembrane helix</keyword>
<proteinExistence type="inferred from homology"/>
<keyword evidence="3" id="KW-1003">Cell membrane</keyword>
<evidence type="ECO:0000256" key="9">
    <source>
        <dbReference type="SAM" id="Phobius"/>
    </source>
</evidence>